<dbReference type="RefSeq" id="WP_131283303.1">
    <property type="nucleotide sequence ID" value="NZ_RXLP01000008.1"/>
</dbReference>
<dbReference type="InterPro" id="IPR006685">
    <property type="entry name" value="MscS_channel_2nd"/>
</dbReference>
<dbReference type="Gene3D" id="2.30.30.60">
    <property type="match status" value="1"/>
</dbReference>
<gene>
    <name evidence="10" type="ORF">EJ419_02245</name>
</gene>
<proteinExistence type="inferred from homology"/>
<evidence type="ECO:0000313" key="10">
    <source>
        <dbReference type="EMBL" id="TCD54676.1"/>
    </source>
</evidence>
<comment type="similarity">
    <text evidence="2">Belongs to the MscS (TC 1.A.23) family.</text>
</comment>
<evidence type="ECO:0000256" key="2">
    <source>
        <dbReference type="ARBA" id="ARBA00008017"/>
    </source>
</evidence>
<evidence type="ECO:0000256" key="5">
    <source>
        <dbReference type="ARBA" id="ARBA00022989"/>
    </source>
</evidence>
<feature type="transmembrane region" description="Helical" evidence="7">
    <location>
        <begin position="20"/>
        <end position="37"/>
    </location>
</feature>
<dbReference type="SUPFAM" id="SSF50182">
    <property type="entry name" value="Sm-like ribonucleoproteins"/>
    <property type="match status" value="1"/>
</dbReference>
<name>A0A4R0R0S5_9BIFI</name>
<keyword evidence="4 7" id="KW-0812">Transmembrane</keyword>
<dbReference type="EMBL" id="RXLP01000008">
    <property type="protein sequence ID" value="TCD54676.1"/>
    <property type="molecule type" value="Genomic_DNA"/>
</dbReference>
<feature type="domain" description="Mechanosensitive ion channel transmembrane helices 2/3" evidence="9">
    <location>
        <begin position="57"/>
        <end position="99"/>
    </location>
</feature>
<accession>A0A4R0R0S5</accession>
<dbReference type="Pfam" id="PF00924">
    <property type="entry name" value="MS_channel_2nd"/>
    <property type="match status" value="1"/>
</dbReference>
<dbReference type="InterPro" id="IPR045275">
    <property type="entry name" value="MscS_archaea/bacteria_type"/>
</dbReference>
<evidence type="ECO:0000256" key="4">
    <source>
        <dbReference type="ARBA" id="ARBA00022692"/>
    </source>
</evidence>
<dbReference type="GO" id="GO:0005886">
    <property type="term" value="C:plasma membrane"/>
    <property type="evidence" value="ECO:0007669"/>
    <property type="project" value="UniProtKB-SubCell"/>
</dbReference>
<dbReference type="PANTHER" id="PTHR30221">
    <property type="entry name" value="SMALL-CONDUCTANCE MECHANOSENSITIVE CHANNEL"/>
    <property type="match status" value="1"/>
</dbReference>
<comment type="caution">
    <text evidence="10">The sequence shown here is derived from an EMBL/GenBank/DDBJ whole genome shotgun (WGS) entry which is preliminary data.</text>
</comment>
<dbReference type="Proteomes" id="UP000291289">
    <property type="component" value="Unassembled WGS sequence"/>
</dbReference>
<feature type="transmembrane region" description="Helical" evidence="7">
    <location>
        <begin position="82"/>
        <end position="102"/>
    </location>
</feature>
<evidence type="ECO:0000256" key="3">
    <source>
        <dbReference type="ARBA" id="ARBA00022475"/>
    </source>
</evidence>
<dbReference type="Pfam" id="PF21088">
    <property type="entry name" value="MS_channel_1st"/>
    <property type="match status" value="1"/>
</dbReference>
<dbReference type="AlphaFoldDB" id="A0A4R0R0S5"/>
<feature type="transmembrane region" description="Helical" evidence="7">
    <location>
        <begin position="58"/>
        <end position="76"/>
    </location>
</feature>
<sequence length="309" mass="33366">MSDFLQPFTSWINSHTDRIIFFAIAFVLAWLISRYTAKGMHAVLDRSPIPSTSLYINITRVTIWVLAAIVVLKPVFGIEANSLITALGVGGVAISLGLQATISNVVSGFGLMAGKVIKPGDRIAINGVRGTVKDVTWRHTVVTERGGNEMWIPNSVLNTATLEKLPRTNEALTTLPILLKSNINVRETVADIVETVKNATLNHAMRGTTPTVRLTSFTAYGIEANVILYAKDKTSFAIIQDATARALAGKPYMATAQDTPTTPTASTIALNNLGPSSDLADLVATRIMKPPVEIFADDEDEDSNEDEKD</sequence>
<dbReference type="InterPro" id="IPR011014">
    <property type="entry name" value="MscS_channel_TM-2"/>
</dbReference>
<evidence type="ECO:0000256" key="6">
    <source>
        <dbReference type="ARBA" id="ARBA00023136"/>
    </source>
</evidence>
<evidence type="ECO:0000313" key="11">
    <source>
        <dbReference type="Proteomes" id="UP000291289"/>
    </source>
</evidence>
<evidence type="ECO:0000256" key="7">
    <source>
        <dbReference type="SAM" id="Phobius"/>
    </source>
</evidence>
<evidence type="ECO:0000259" key="8">
    <source>
        <dbReference type="Pfam" id="PF00924"/>
    </source>
</evidence>
<protein>
    <submittedName>
        <fullName evidence="10">Mechanosensitive ion channel family protein</fullName>
    </submittedName>
</protein>
<dbReference type="PANTHER" id="PTHR30221:SF1">
    <property type="entry name" value="SMALL-CONDUCTANCE MECHANOSENSITIVE CHANNEL"/>
    <property type="match status" value="1"/>
</dbReference>
<keyword evidence="6 7" id="KW-0472">Membrane</keyword>
<evidence type="ECO:0000259" key="9">
    <source>
        <dbReference type="Pfam" id="PF21088"/>
    </source>
</evidence>
<dbReference type="SUPFAM" id="SSF82861">
    <property type="entry name" value="Mechanosensitive channel protein MscS (YggB), transmembrane region"/>
    <property type="match status" value="1"/>
</dbReference>
<dbReference type="Gene3D" id="1.10.287.1260">
    <property type="match status" value="1"/>
</dbReference>
<reference evidence="10 11" key="1">
    <citation type="submission" date="2018-12" db="EMBL/GenBank/DDBJ databases">
        <title>Alloscrdovia theropitheci sp. nov: a novel taxon from the feces of the bleeding-herat monkey (Theropithecus geleda).</title>
        <authorList>
            <person name="Modesto M."/>
        </authorList>
    </citation>
    <scope>NUCLEOTIDE SEQUENCE [LARGE SCALE GENOMIC DNA]</scope>
    <source>
        <strain evidence="10 11">GLDI4/2</strain>
    </source>
</reference>
<keyword evidence="3" id="KW-1003">Cell membrane</keyword>
<feature type="domain" description="Mechanosensitive ion channel MscS" evidence="8">
    <location>
        <begin position="101"/>
        <end position="161"/>
    </location>
</feature>
<organism evidence="10 11">
    <name type="scientific">Alloscardovia theropitheci</name>
    <dbReference type="NCBI Taxonomy" id="2496842"/>
    <lineage>
        <taxon>Bacteria</taxon>
        <taxon>Bacillati</taxon>
        <taxon>Actinomycetota</taxon>
        <taxon>Actinomycetes</taxon>
        <taxon>Bifidobacteriales</taxon>
        <taxon>Bifidobacteriaceae</taxon>
        <taxon>Alloscardovia</taxon>
    </lineage>
</organism>
<dbReference type="OrthoDB" id="9775207at2"/>
<keyword evidence="5 7" id="KW-1133">Transmembrane helix</keyword>
<comment type="subcellular location">
    <subcellularLocation>
        <location evidence="1">Cell membrane</location>
        <topology evidence="1">Multi-pass membrane protein</topology>
    </subcellularLocation>
</comment>
<dbReference type="GO" id="GO:0008381">
    <property type="term" value="F:mechanosensitive monoatomic ion channel activity"/>
    <property type="evidence" value="ECO:0007669"/>
    <property type="project" value="InterPro"/>
</dbReference>
<evidence type="ECO:0000256" key="1">
    <source>
        <dbReference type="ARBA" id="ARBA00004651"/>
    </source>
</evidence>
<keyword evidence="11" id="KW-1185">Reference proteome</keyword>
<dbReference type="InterPro" id="IPR023408">
    <property type="entry name" value="MscS_beta-dom_sf"/>
</dbReference>
<dbReference type="InterPro" id="IPR010920">
    <property type="entry name" value="LSM_dom_sf"/>
</dbReference>
<dbReference type="InterPro" id="IPR049142">
    <property type="entry name" value="MS_channel_1st"/>
</dbReference>